<accession>A0ACB9RBQ6</accession>
<protein>
    <submittedName>
        <fullName evidence="1">Uncharacterized protein</fullName>
    </submittedName>
</protein>
<name>A0ACB9RBQ6_9MYRT</name>
<evidence type="ECO:0000313" key="2">
    <source>
        <dbReference type="Proteomes" id="UP001057402"/>
    </source>
</evidence>
<evidence type="ECO:0000313" key="1">
    <source>
        <dbReference type="EMBL" id="KAI4376561.1"/>
    </source>
</evidence>
<sequence>MGRAPCCDSKNVRRGPWSQEEDALLTKYMLESRGKSGSWIALPHRAGLKRCGKSCRLRWMNYLRPDIKRGRFTEEEDEVICALYLSIGSRWSVIATKLPGRTDNDIKNYWNTKLKKKLTESLLARNLSFPEVKIADHDHPTKSSLNSYRTPFQAAEDELQSSFKKDVNSEMLSASVPATDSDFDSPNTVSNDFASTFWEEEGAYLDFGGRAFFGNFGHLD</sequence>
<organism evidence="1 2">
    <name type="scientific">Melastoma candidum</name>
    <dbReference type="NCBI Taxonomy" id="119954"/>
    <lineage>
        <taxon>Eukaryota</taxon>
        <taxon>Viridiplantae</taxon>
        <taxon>Streptophyta</taxon>
        <taxon>Embryophyta</taxon>
        <taxon>Tracheophyta</taxon>
        <taxon>Spermatophyta</taxon>
        <taxon>Magnoliopsida</taxon>
        <taxon>eudicotyledons</taxon>
        <taxon>Gunneridae</taxon>
        <taxon>Pentapetalae</taxon>
        <taxon>rosids</taxon>
        <taxon>malvids</taxon>
        <taxon>Myrtales</taxon>
        <taxon>Melastomataceae</taxon>
        <taxon>Melastomatoideae</taxon>
        <taxon>Melastomateae</taxon>
        <taxon>Melastoma</taxon>
    </lineage>
</organism>
<dbReference type="EMBL" id="CM042883">
    <property type="protein sequence ID" value="KAI4376561.1"/>
    <property type="molecule type" value="Genomic_DNA"/>
</dbReference>
<keyword evidence="2" id="KW-1185">Reference proteome</keyword>
<reference evidence="2" key="1">
    <citation type="journal article" date="2023" name="Front. Plant Sci.">
        <title>Chromosomal-level genome assembly of Melastoma candidum provides insights into trichome evolution.</title>
        <authorList>
            <person name="Zhong Y."/>
            <person name="Wu W."/>
            <person name="Sun C."/>
            <person name="Zou P."/>
            <person name="Liu Y."/>
            <person name="Dai S."/>
            <person name="Zhou R."/>
        </authorList>
    </citation>
    <scope>NUCLEOTIDE SEQUENCE [LARGE SCALE GENOMIC DNA]</scope>
</reference>
<comment type="caution">
    <text evidence="1">The sequence shown here is derived from an EMBL/GenBank/DDBJ whole genome shotgun (WGS) entry which is preliminary data.</text>
</comment>
<gene>
    <name evidence="1" type="ORF">MLD38_014309</name>
</gene>
<proteinExistence type="predicted"/>
<dbReference type="Proteomes" id="UP001057402">
    <property type="component" value="Chromosome 4"/>
</dbReference>